<evidence type="ECO:0000313" key="3">
    <source>
        <dbReference type="EMBL" id="WIA10594.1"/>
    </source>
</evidence>
<feature type="domain" description="Dehydrogenase E1 component" evidence="2">
    <location>
        <begin position="47"/>
        <end position="343"/>
    </location>
</feature>
<dbReference type="Proteomes" id="UP001244341">
    <property type="component" value="Chromosome 2b"/>
</dbReference>
<dbReference type="CDD" id="cd02000">
    <property type="entry name" value="TPP_E1_PDC_ADC_BCADC"/>
    <property type="match status" value="1"/>
</dbReference>
<dbReference type="Gene3D" id="3.40.50.970">
    <property type="match status" value="1"/>
</dbReference>
<dbReference type="InterPro" id="IPR050771">
    <property type="entry name" value="Alpha-ketoacid_DH_E1_comp"/>
</dbReference>
<proteinExistence type="predicted"/>
<organism evidence="3 4">
    <name type="scientific">Tetradesmus obliquus</name>
    <name type="common">Green alga</name>
    <name type="synonym">Acutodesmus obliquus</name>
    <dbReference type="NCBI Taxonomy" id="3088"/>
    <lineage>
        <taxon>Eukaryota</taxon>
        <taxon>Viridiplantae</taxon>
        <taxon>Chlorophyta</taxon>
        <taxon>core chlorophytes</taxon>
        <taxon>Chlorophyceae</taxon>
        <taxon>CS clade</taxon>
        <taxon>Sphaeropleales</taxon>
        <taxon>Scenedesmaceae</taxon>
        <taxon>Tetradesmus</taxon>
    </lineage>
</organism>
<dbReference type="PANTHER" id="PTHR43380">
    <property type="entry name" value="2-OXOISOVALERATE DEHYDROGENASE SUBUNIT ALPHA, MITOCHONDRIAL"/>
    <property type="match status" value="1"/>
</dbReference>
<protein>
    <recommendedName>
        <fullName evidence="2">Dehydrogenase E1 component domain-containing protein</fullName>
    </recommendedName>
</protein>
<evidence type="ECO:0000259" key="2">
    <source>
        <dbReference type="Pfam" id="PF00676"/>
    </source>
</evidence>
<accession>A0ABY8TNZ3</accession>
<keyword evidence="1" id="KW-0560">Oxidoreductase</keyword>
<dbReference type="SUPFAM" id="SSF52518">
    <property type="entry name" value="Thiamin diphosphate-binding fold (THDP-binding)"/>
    <property type="match status" value="1"/>
</dbReference>
<name>A0ABY8TNZ3_TETOB</name>
<dbReference type="InterPro" id="IPR001017">
    <property type="entry name" value="DH_E1"/>
</dbReference>
<evidence type="ECO:0000256" key="1">
    <source>
        <dbReference type="ARBA" id="ARBA00023002"/>
    </source>
</evidence>
<sequence>MEFLGGPLTPSSPRIPCYRTLDGTGKHIPDAVVPHDLQQQDAVALYTAMAKLQVMDTICYDAQRQGRFSFFMTCAGEEATVVGSAAGLDPRDMVFSQYREHGVLLWRGFSFDDFANQLYGNSLEPGQGRQMPIHYGSKELNYQTVSSPLATQLPHAAGAAYAMKLDGADTVAAAYFGEGASSEGDFHAALNFAATLGAPCLFICRNNGYAISTPANEQYAGDGIACRGTAYGMPAIRVDGGDARAVYCATRAAREIALRDGCPVLIEAMSYRSGHHSTSDDSSRYRTREEMVAWRARDPVVRFRHWLVANAWWDEEREKQLRHATRQQVIEALEKASKVAKPPVSALFSDVYADMPWHLQEQLQETLQVARRHPHLCPPDMPVQ</sequence>
<evidence type="ECO:0000313" key="4">
    <source>
        <dbReference type="Proteomes" id="UP001244341"/>
    </source>
</evidence>
<gene>
    <name evidence="3" type="ORF">OEZ85_010777</name>
</gene>
<dbReference type="InterPro" id="IPR029061">
    <property type="entry name" value="THDP-binding"/>
</dbReference>
<keyword evidence="4" id="KW-1185">Reference proteome</keyword>
<dbReference type="PANTHER" id="PTHR43380:SF1">
    <property type="entry name" value="2-OXOISOVALERATE DEHYDROGENASE SUBUNIT ALPHA, MITOCHONDRIAL"/>
    <property type="match status" value="1"/>
</dbReference>
<reference evidence="3 4" key="1">
    <citation type="submission" date="2023-05" db="EMBL/GenBank/DDBJ databases">
        <title>A 100% complete, gapless, phased diploid assembly of the Scenedesmus obliquus UTEX 3031 genome.</title>
        <authorList>
            <person name="Biondi T.C."/>
            <person name="Hanschen E.R."/>
            <person name="Kwon T."/>
            <person name="Eng W."/>
            <person name="Kruse C.P.S."/>
            <person name="Koehler S.I."/>
            <person name="Kunde Y."/>
            <person name="Gleasner C.D."/>
            <person name="You Mak K.T."/>
            <person name="Polle J."/>
            <person name="Hovde B.T."/>
            <person name="Starkenburg S.R."/>
        </authorList>
    </citation>
    <scope>NUCLEOTIDE SEQUENCE [LARGE SCALE GENOMIC DNA]</scope>
    <source>
        <strain evidence="3 4">DOE0152z</strain>
    </source>
</reference>
<dbReference type="EMBL" id="CP126209">
    <property type="protein sequence ID" value="WIA10594.1"/>
    <property type="molecule type" value="Genomic_DNA"/>
</dbReference>
<dbReference type="Pfam" id="PF00676">
    <property type="entry name" value="E1_dh"/>
    <property type="match status" value="1"/>
</dbReference>